<feature type="transmembrane region" description="Helical" evidence="2">
    <location>
        <begin position="344"/>
        <end position="364"/>
    </location>
</feature>
<keyword evidence="2" id="KW-1133">Transmembrane helix</keyword>
<dbReference type="InterPro" id="IPR050327">
    <property type="entry name" value="Proton-linked_MCT"/>
</dbReference>
<dbReference type="InterPro" id="IPR020846">
    <property type="entry name" value="MFS_dom"/>
</dbReference>
<reference evidence="4" key="1">
    <citation type="submission" date="2021-10" db="EMBL/GenBank/DDBJ databases">
        <title>Tropical sea cucumber genome reveals ecological adaptation and Cuvierian tubules defense mechanism.</title>
        <authorList>
            <person name="Chen T."/>
        </authorList>
    </citation>
    <scope>NUCLEOTIDE SEQUENCE</scope>
    <source>
        <strain evidence="4">Nanhai2018</strain>
        <tissue evidence="4">Muscle</tissue>
    </source>
</reference>
<dbReference type="EMBL" id="JAIZAY010000010">
    <property type="protein sequence ID" value="KAJ8034788.1"/>
    <property type="molecule type" value="Genomic_DNA"/>
</dbReference>
<dbReference type="SUPFAM" id="SSF103473">
    <property type="entry name" value="MFS general substrate transporter"/>
    <property type="match status" value="1"/>
</dbReference>
<comment type="caution">
    <text evidence="4">The sequence shown here is derived from an EMBL/GenBank/DDBJ whole genome shotgun (WGS) entry which is preliminary data.</text>
</comment>
<feature type="transmembrane region" description="Helical" evidence="2">
    <location>
        <begin position="214"/>
        <end position="235"/>
    </location>
</feature>
<evidence type="ECO:0000259" key="3">
    <source>
        <dbReference type="PROSITE" id="PS50850"/>
    </source>
</evidence>
<dbReference type="PANTHER" id="PTHR11360:SF303">
    <property type="entry name" value="MAJOR FACILITATOR SUPERFAMILY (MFS) PROFILE DOMAIN-CONTAINING PROTEIN"/>
    <property type="match status" value="1"/>
</dbReference>
<sequence>MGNFEDADINHQNGVEALTVVVRQPPSTKPPRNAFPLKDRTRVIKRMEGERNSAPDGGWGWFVILAAHSTLIFREGIAKCLGVFLKTFQTYFQTSTSLIGWISSFCITAADLTGLISGPLCQKLGCRPVAMIGGFFSGLGLIAASFVNGVVALCVCLTVSGFGLGLALTPSLTMISHYFAKRYSLANGLAYSGSGVGILVLAPLSQVFLDRYGWRGAIMLLGALCLNVSVCGAMLRPLPKPKKPRDIQQYEPLLRNEEIEDLATELTEEIDEEDVAEEDTNEVEKDEKIKKTHKKSALKQITETLALKLFTNPSFVILLVVQFCARFTYMGWLIYLVPHAIQRGVTPMDATLIASAAGISNIFSRAFHGVVIDWKILSALQMLVLSCILASTTLLLDPLMQSYVFLMVGSLLYGLAGGIIFPVCVVRMKQVVGVDKLANALGWSYGFAGMGRMIAAFLTGWLFDYFGNYNISFILLGAVQGFAVLILFVDCIIEYRR</sequence>
<evidence type="ECO:0000256" key="2">
    <source>
        <dbReference type="SAM" id="Phobius"/>
    </source>
</evidence>
<dbReference type="PANTHER" id="PTHR11360">
    <property type="entry name" value="MONOCARBOXYLATE TRANSPORTER"/>
    <property type="match status" value="1"/>
</dbReference>
<dbReference type="GO" id="GO:0008028">
    <property type="term" value="F:monocarboxylic acid transmembrane transporter activity"/>
    <property type="evidence" value="ECO:0007669"/>
    <property type="project" value="TreeGrafter"/>
</dbReference>
<gene>
    <name evidence="4" type="ORF">HOLleu_21776</name>
</gene>
<keyword evidence="2" id="KW-0472">Membrane</keyword>
<dbReference type="Pfam" id="PF07690">
    <property type="entry name" value="MFS_1"/>
    <property type="match status" value="1"/>
</dbReference>
<accession>A0A9Q1BWV8</accession>
<keyword evidence="2" id="KW-0812">Transmembrane</keyword>
<dbReference type="CDD" id="cd17352">
    <property type="entry name" value="MFS_MCT_SLC16"/>
    <property type="match status" value="1"/>
</dbReference>
<feature type="transmembrane region" description="Helical" evidence="2">
    <location>
        <begin position="402"/>
        <end position="425"/>
    </location>
</feature>
<protein>
    <submittedName>
        <fullName evidence="4">Monocarboxylate transporter 1</fullName>
    </submittedName>
</protein>
<proteinExistence type="predicted"/>
<dbReference type="Gene3D" id="1.20.1250.20">
    <property type="entry name" value="MFS general substrate transporter like domains"/>
    <property type="match status" value="1"/>
</dbReference>
<feature type="transmembrane region" description="Helical" evidence="2">
    <location>
        <begin position="315"/>
        <end position="338"/>
    </location>
</feature>
<feature type="transmembrane region" description="Helical" evidence="2">
    <location>
        <begin position="189"/>
        <end position="208"/>
    </location>
</feature>
<evidence type="ECO:0000313" key="4">
    <source>
        <dbReference type="EMBL" id="KAJ8034788.1"/>
    </source>
</evidence>
<feature type="domain" description="Major facilitator superfamily (MFS) profile" evidence="3">
    <location>
        <begin position="62"/>
        <end position="495"/>
    </location>
</feature>
<comment type="subcellular location">
    <subcellularLocation>
        <location evidence="1">Membrane</location>
        <topology evidence="1">Multi-pass membrane protein</topology>
    </subcellularLocation>
</comment>
<evidence type="ECO:0000256" key="1">
    <source>
        <dbReference type="ARBA" id="ARBA00004141"/>
    </source>
</evidence>
<dbReference type="GO" id="GO:0016020">
    <property type="term" value="C:membrane"/>
    <property type="evidence" value="ECO:0007669"/>
    <property type="project" value="UniProtKB-SubCell"/>
</dbReference>
<feature type="transmembrane region" description="Helical" evidence="2">
    <location>
        <begin position="437"/>
        <end position="463"/>
    </location>
</feature>
<organism evidence="4 5">
    <name type="scientific">Holothuria leucospilota</name>
    <name type="common">Black long sea cucumber</name>
    <name type="synonym">Mertensiothuria leucospilota</name>
    <dbReference type="NCBI Taxonomy" id="206669"/>
    <lineage>
        <taxon>Eukaryota</taxon>
        <taxon>Metazoa</taxon>
        <taxon>Echinodermata</taxon>
        <taxon>Eleutherozoa</taxon>
        <taxon>Echinozoa</taxon>
        <taxon>Holothuroidea</taxon>
        <taxon>Aspidochirotacea</taxon>
        <taxon>Aspidochirotida</taxon>
        <taxon>Holothuriidae</taxon>
        <taxon>Holothuria</taxon>
    </lineage>
</organism>
<feature type="transmembrane region" description="Helical" evidence="2">
    <location>
        <begin position="140"/>
        <end position="168"/>
    </location>
</feature>
<dbReference type="InterPro" id="IPR036259">
    <property type="entry name" value="MFS_trans_sf"/>
</dbReference>
<dbReference type="AlphaFoldDB" id="A0A9Q1BWV8"/>
<keyword evidence="5" id="KW-1185">Reference proteome</keyword>
<dbReference type="PROSITE" id="PS50850">
    <property type="entry name" value="MFS"/>
    <property type="match status" value="1"/>
</dbReference>
<feature type="transmembrane region" description="Helical" evidence="2">
    <location>
        <begin position="469"/>
        <end position="493"/>
    </location>
</feature>
<dbReference type="InterPro" id="IPR011701">
    <property type="entry name" value="MFS"/>
</dbReference>
<dbReference type="OrthoDB" id="2213137at2759"/>
<feature type="transmembrane region" description="Helical" evidence="2">
    <location>
        <begin position="98"/>
        <end position="120"/>
    </location>
</feature>
<name>A0A9Q1BWV8_HOLLE</name>
<evidence type="ECO:0000313" key="5">
    <source>
        <dbReference type="Proteomes" id="UP001152320"/>
    </source>
</evidence>
<dbReference type="Proteomes" id="UP001152320">
    <property type="component" value="Chromosome 10"/>
</dbReference>